<dbReference type="AlphaFoldDB" id="A0A923EF45"/>
<keyword evidence="5" id="KW-0808">Transferase</keyword>
<reference evidence="12 13" key="1">
    <citation type="submission" date="2020-04" db="EMBL/GenBank/DDBJ databases">
        <title>Genomic insights into acetone-butanol-ethanol (ABE) fermentation by sequencing solventogenic clostridia strains.</title>
        <authorList>
            <person name="Brown S."/>
        </authorList>
    </citation>
    <scope>NUCLEOTIDE SEQUENCE [LARGE SCALE GENOMIC DNA]</scope>
    <source>
        <strain evidence="12 13">DJ011</strain>
    </source>
</reference>
<evidence type="ECO:0000256" key="5">
    <source>
        <dbReference type="ARBA" id="ARBA00022679"/>
    </source>
</evidence>
<proteinExistence type="predicted"/>
<comment type="caution">
    <text evidence="12">The sequence shown here is derived from an EMBL/GenBank/DDBJ whole genome shotgun (WGS) entry which is preliminary data.</text>
</comment>
<evidence type="ECO:0000256" key="9">
    <source>
        <dbReference type="SAM" id="Phobius"/>
    </source>
</evidence>
<evidence type="ECO:0000256" key="8">
    <source>
        <dbReference type="ARBA" id="ARBA00023136"/>
    </source>
</evidence>
<keyword evidence="7" id="KW-0902">Two-component regulatory system</keyword>
<evidence type="ECO:0000256" key="1">
    <source>
        <dbReference type="ARBA" id="ARBA00000085"/>
    </source>
</evidence>
<accession>A0A923EF45</accession>
<evidence type="ECO:0000259" key="10">
    <source>
        <dbReference type="PROSITE" id="PS50109"/>
    </source>
</evidence>
<dbReference type="RefSeq" id="WP_035150528.1">
    <property type="nucleotide sequence ID" value="NZ_JAAZWO010000051.1"/>
</dbReference>
<dbReference type="PRINTS" id="PR00344">
    <property type="entry name" value="BCTRLSENSOR"/>
</dbReference>
<dbReference type="PROSITE" id="PS50109">
    <property type="entry name" value="HIS_KIN"/>
    <property type="match status" value="1"/>
</dbReference>
<dbReference type="Gene3D" id="6.10.340.10">
    <property type="match status" value="1"/>
</dbReference>
<evidence type="ECO:0000256" key="6">
    <source>
        <dbReference type="ARBA" id="ARBA00022777"/>
    </source>
</evidence>
<evidence type="ECO:0000313" key="12">
    <source>
        <dbReference type="EMBL" id="MBC2400143.1"/>
    </source>
</evidence>
<dbReference type="SMART" id="SM00387">
    <property type="entry name" value="HATPase_c"/>
    <property type="match status" value="1"/>
</dbReference>
<keyword evidence="13" id="KW-1185">Reference proteome</keyword>
<dbReference type="SUPFAM" id="SSF158472">
    <property type="entry name" value="HAMP domain-like"/>
    <property type="match status" value="1"/>
</dbReference>
<dbReference type="SMART" id="SM00304">
    <property type="entry name" value="HAMP"/>
    <property type="match status" value="1"/>
</dbReference>
<sequence>MKIYKGITFKLFIILISFLLFFMGILVYVQIFVVGRLYMTTEYAQEMEKKLYNKLLETDFFGSYTYINLYCPLNKDSAIMKEVKNYENVNKAYLIIFDKDFKLKYITDSAKKNLSKSNLNYISKNLSNGPIDSIVTHKFDNSQHRTFSVSNGDSEKYYPFTFSIGHKQTFRVYGKFSPSKYIAISTPIQLNKNDVNNIVIIMPEVFTSKSSLILKKYVLYIIIASIICILILSAIFSYLITKPIIGINNVASKMINLDFSAKCNVKSDDEIGNLSKSLNYLSGKLNDTIESLYLANNQLKKDLDLQKELDLLRKDFIASVSHEFKTPITLIKGYTESLKDNVAEECEKEDIYNIITTEVDKMDRLIQDLLDLSQMETDRYTLNITEFYIDELLEYIIKKYILLLKEKNINFEVSIESKNILVSGDSFKIEQVITNFLNNAITYTQKNKKITVYLKKEENLVCFSVENEGTHIPDEDIEKIWEKFYRVDKSRSHHSGGTGLGLAICKVILDHHETIYGAENTPTGVKFYFKLNCFNK</sequence>
<dbReference type="GO" id="GO:0000155">
    <property type="term" value="F:phosphorelay sensor kinase activity"/>
    <property type="evidence" value="ECO:0007669"/>
    <property type="project" value="InterPro"/>
</dbReference>
<comment type="catalytic activity">
    <reaction evidence="1">
        <text>ATP + protein L-histidine = ADP + protein N-phospho-L-histidine.</text>
        <dbReference type="EC" id="2.7.13.3"/>
    </reaction>
</comment>
<dbReference type="InterPro" id="IPR005467">
    <property type="entry name" value="His_kinase_dom"/>
</dbReference>
<evidence type="ECO:0000256" key="4">
    <source>
        <dbReference type="ARBA" id="ARBA00022553"/>
    </source>
</evidence>
<dbReference type="PANTHER" id="PTHR45453:SF3">
    <property type="entry name" value="HISTIDINE KINASE"/>
    <property type="match status" value="1"/>
</dbReference>
<dbReference type="CDD" id="cd00082">
    <property type="entry name" value="HisKA"/>
    <property type="match status" value="1"/>
</dbReference>
<dbReference type="InterPro" id="IPR003660">
    <property type="entry name" value="HAMP_dom"/>
</dbReference>
<dbReference type="SUPFAM" id="SSF55874">
    <property type="entry name" value="ATPase domain of HSP90 chaperone/DNA topoisomerase II/histidine kinase"/>
    <property type="match status" value="1"/>
</dbReference>
<dbReference type="EC" id="2.7.13.3" evidence="3"/>
<evidence type="ECO:0000259" key="11">
    <source>
        <dbReference type="PROSITE" id="PS50885"/>
    </source>
</evidence>
<keyword evidence="4" id="KW-0597">Phosphoprotein</keyword>
<dbReference type="PROSITE" id="PS50885">
    <property type="entry name" value="HAMP"/>
    <property type="match status" value="1"/>
</dbReference>
<evidence type="ECO:0000256" key="7">
    <source>
        <dbReference type="ARBA" id="ARBA00023012"/>
    </source>
</evidence>
<gene>
    <name evidence="12" type="ORF">HGG79_20660</name>
</gene>
<dbReference type="InterPro" id="IPR050351">
    <property type="entry name" value="BphY/WalK/GraS-like"/>
</dbReference>
<evidence type="ECO:0000313" key="13">
    <source>
        <dbReference type="Proteomes" id="UP000563151"/>
    </source>
</evidence>
<dbReference type="FunFam" id="1.10.287.130:FF:000001">
    <property type="entry name" value="Two-component sensor histidine kinase"/>
    <property type="match status" value="1"/>
</dbReference>
<feature type="transmembrane region" description="Helical" evidence="9">
    <location>
        <begin position="217"/>
        <end position="240"/>
    </location>
</feature>
<feature type="transmembrane region" description="Helical" evidence="9">
    <location>
        <begin position="12"/>
        <end position="39"/>
    </location>
</feature>
<dbReference type="Pfam" id="PF00512">
    <property type="entry name" value="HisKA"/>
    <property type="match status" value="1"/>
</dbReference>
<dbReference type="InterPro" id="IPR003594">
    <property type="entry name" value="HATPase_dom"/>
</dbReference>
<evidence type="ECO:0000256" key="3">
    <source>
        <dbReference type="ARBA" id="ARBA00012438"/>
    </source>
</evidence>
<keyword evidence="6" id="KW-0418">Kinase</keyword>
<dbReference type="Pfam" id="PF02518">
    <property type="entry name" value="HATPase_c"/>
    <property type="match status" value="1"/>
</dbReference>
<dbReference type="GO" id="GO:0016036">
    <property type="term" value="P:cellular response to phosphate starvation"/>
    <property type="evidence" value="ECO:0007669"/>
    <property type="project" value="TreeGrafter"/>
</dbReference>
<dbReference type="PANTHER" id="PTHR45453">
    <property type="entry name" value="PHOSPHATE REGULON SENSOR PROTEIN PHOR"/>
    <property type="match status" value="1"/>
</dbReference>
<dbReference type="CDD" id="cd06225">
    <property type="entry name" value="HAMP"/>
    <property type="match status" value="1"/>
</dbReference>
<comment type="subcellular location">
    <subcellularLocation>
        <location evidence="2">Membrane</location>
    </subcellularLocation>
</comment>
<name>A0A923EF45_CLOTT</name>
<protein>
    <recommendedName>
        <fullName evidence="3">histidine kinase</fullName>
        <ecNumber evidence="3">2.7.13.3</ecNumber>
    </recommendedName>
</protein>
<organism evidence="12 13">
    <name type="scientific">Clostridium tetanomorphum</name>
    <dbReference type="NCBI Taxonomy" id="1553"/>
    <lineage>
        <taxon>Bacteria</taxon>
        <taxon>Bacillati</taxon>
        <taxon>Bacillota</taxon>
        <taxon>Clostridia</taxon>
        <taxon>Eubacteriales</taxon>
        <taxon>Clostridiaceae</taxon>
        <taxon>Clostridium</taxon>
    </lineage>
</organism>
<dbReference type="FunFam" id="3.30.565.10:FF:000006">
    <property type="entry name" value="Sensor histidine kinase WalK"/>
    <property type="match status" value="1"/>
</dbReference>
<evidence type="ECO:0000256" key="2">
    <source>
        <dbReference type="ARBA" id="ARBA00004370"/>
    </source>
</evidence>
<feature type="domain" description="HAMP" evidence="11">
    <location>
        <begin position="238"/>
        <end position="290"/>
    </location>
</feature>
<dbReference type="SUPFAM" id="SSF47384">
    <property type="entry name" value="Homodimeric domain of signal transducing histidine kinase"/>
    <property type="match status" value="1"/>
</dbReference>
<dbReference type="GO" id="GO:0005886">
    <property type="term" value="C:plasma membrane"/>
    <property type="evidence" value="ECO:0007669"/>
    <property type="project" value="TreeGrafter"/>
</dbReference>
<dbReference type="InterPro" id="IPR003661">
    <property type="entry name" value="HisK_dim/P_dom"/>
</dbReference>
<dbReference type="SMART" id="SM00388">
    <property type="entry name" value="HisKA"/>
    <property type="match status" value="1"/>
</dbReference>
<dbReference type="Gene3D" id="1.10.287.130">
    <property type="match status" value="1"/>
</dbReference>
<dbReference type="InterPro" id="IPR036890">
    <property type="entry name" value="HATPase_C_sf"/>
</dbReference>
<keyword evidence="9" id="KW-1133">Transmembrane helix</keyword>
<dbReference type="Proteomes" id="UP000563151">
    <property type="component" value="Unassembled WGS sequence"/>
</dbReference>
<keyword evidence="9" id="KW-0812">Transmembrane</keyword>
<feature type="domain" description="Histidine kinase" evidence="10">
    <location>
        <begin position="319"/>
        <end position="535"/>
    </location>
</feature>
<dbReference type="GO" id="GO:0004721">
    <property type="term" value="F:phosphoprotein phosphatase activity"/>
    <property type="evidence" value="ECO:0007669"/>
    <property type="project" value="TreeGrafter"/>
</dbReference>
<keyword evidence="8 9" id="KW-0472">Membrane</keyword>
<dbReference type="InterPro" id="IPR004358">
    <property type="entry name" value="Sig_transdc_His_kin-like_C"/>
</dbReference>
<dbReference type="Gene3D" id="3.30.565.10">
    <property type="entry name" value="Histidine kinase-like ATPase, C-terminal domain"/>
    <property type="match status" value="1"/>
</dbReference>
<dbReference type="InterPro" id="IPR036097">
    <property type="entry name" value="HisK_dim/P_sf"/>
</dbReference>
<dbReference type="EMBL" id="JAAZWO010000051">
    <property type="protein sequence ID" value="MBC2400143.1"/>
    <property type="molecule type" value="Genomic_DNA"/>
</dbReference>